<dbReference type="SUPFAM" id="SSF63712">
    <property type="entry name" value="Nicotinic receptor ligand binding domain-like"/>
    <property type="match status" value="1"/>
</dbReference>
<accession>A0A9Q1H6Q7</accession>
<keyword evidence="9" id="KW-1185">Reference proteome</keyword>
<dbReference type="SUPFAM" id="SSF90112">
    <property type="entry name" value="Neurotransmitter-gated ion-channel transmembrane pore"/>
    <property type="match status" value="1"/>
</dbReference>
<dbReference type="GO" id="GO:0004888">
    <property type="term" value="F:transmembrane signaling receptor activity"/>
    <property type="evidence" value="ECO:0007669"/>
    <property type="project" value="InterPro"/>
</dbReference>
<feature type="compositionally biased region" description="Acidic residues" evidence="5">
    <location>
        <begin position="465"/>
        <end position="474"/>
    </location>
</feature>
<evidence type="ECO:0000256" key="5">
    <source>
        <dbReference type="SAM" id="MobiDB-lite"/>
    </source>
</evidence>
<dbReference type="InterPro" id="IPR006201">
    <property type="entry name" value="Neur_channel"/>
</dbReference>
<evidence type="ECO:0000256" key="4">
    <source>
        <dbReference type="ARBA" id="ARBA00023136"/>
    </source>
</evidence>
<evidence type="ECO:0000313" key="8">
    <source>
        <dbReference type="EMBL" id="KAJ8037632.1"/>
    </source>
</evidence>
<dbReference type="GO" id="GO:0005230">
    <property type="term" value="F:extracellular ligand-gated monoatomic ion channel activity"/>
    <property type="evidence" value="ECO:0007669"/>
    <property type="project" value="InterPro"/>
</dbReference>
<dbReference type="Proteomes" id="UP001152320">
    <property type="component" value="Chromosome 8"/>
</dbReference>
<dbReference type="AlphaFoldDB" id="A0A9Q1H6Q7"/>
<comment type="caution">
    <text evidence="8">The sequence shown here is derived from an EMBL/GenBank/DDBJ whole genome shotgun (WGS) entry which is preliminary data.</text>
</comment>
<dbReference type="InterPro" id="IPR006202">
    <property type="entry name" value="Neur_chan_lig-bd"/>
</dbReference>
<feature type="region of interest" description="Disordered" evidence="5">
    <location>
        <begin position="463"/>
        <end position="488"/>
    </location>
</feature>
<keyword evidence="4 6" id="KW-0472">Membrane</keyword>
<dbReference type="OrthoDB" id="189655at2759"/>
<keyword evidence="8" id="KW-0675">Receptor</keyword>
<feature type="transmembrane region" description="Helical" evidence="6">
    <location>
        <begin position="338"/>
        <end position="360"/>
    </location>
</feature>
<dbReference type="GO" id="GO:0016020">
    <property type="term" value="C:membrane"/>
    <property type="evidence" value="ECO:0007669"/>
    <property type="project" value="UniProtKB-SubCell"/>
</dbReference>
<dbReference type="Pfam" id="PF02931">
    <property type="entry name" value="Neur_chan_LBD"/>
    <property type="match status" value="1"/>
</dbReference>
<feature type="transmembrane region" description="Helical" evidence="6">
    <location>
        <begin position="291"/>
        <end position="313"/>
    </location>
</feature>
<evidence type="ECO:0000313" key="9">
    <source>
        <dbReference type="Proteomes" id="UP001152320"/>
    </source>
</evidence>
<evidence type="ECO:0000256" key="3">
    <source>
        <dbReference type="ARBA" id="ARBA00022989"/>
    </source>
</evidence>
<feature type="domain" description="Neurotransmitter-gated ion-channel ligand-binding" evidence="7">
    <location>
        <begin position="38"/>
        <end position="224"/>
    </location>
</feature>
<dbReference type="InterPro" id="IPR038050">
    <property type="entry name" value="Neuro_actylchol_rec"/>
</dbReference>
<keyword evidence="3 6" id="KW-1133">Transmembrane helix</keyword>
<protein>
    <submittedName>
        <fullName evidence="8">Gamma-aminobutyric acid receptor subunit beta-2</fullName>
    </submittedName>
</protein>
<gene>
    <name evidence="8" type="ORF">HOLleu_18502</name>
</gene>
<dbReference type="InterPro" id="IPR036719">
    <property type="entry name" value="Neuro-gated_channel_TM_sf"/>
</dbReference>
<evidence type="ECO:0000259" key="7">
    <source>
        <dbReference type="Pfam" id="PF02931"/>
    </source>
</evidence>
<dbReference type="Gene3D" id="1.20.58.390">
    <property type="entry name" value="Neurotransmitter-gated ion-channel transmembrane domain"/>
    <property type="match status" value="1"/>
</dbReference>
<sequence>MPGLSEHKWRTESLSLLRRLEGNVQQLEMNSHLLASEVWHQPREMDEKVECKVKCVVRSVGEIDTVKQTFEAEVSFLFGWREEKFQGRESQDIALDEYWDPRIYFPNAVTIDERERKHFIQYHDDETVPYAYLSIRMKATFKSVMQLQNFPLDHQVLTIKVMSNWPESMIQFEQVDQDENNIYTSSFTETHEWTLHNRLTVDSANNEETYGYPMHIIQIYVTRKISYYMWNVALVTLLILLSNFTSFAVSPSAPEDRLSVSVTLLLTAVAFKSVVSSSLPKIPYLTLMDKYVLWSLIIQCLVVLQNAIAVIFAEPNTPNEQEGNVFTNLIDISNTSKIFDYCSILVLSIAMFTLNVYFIVRVLIRKKPVFQDPPKPLSEPERYFLTAPTVKRKLVVQDPPTPSSPPYKLDVTKLTEPKVKFMKLRQPTVPLDVIKAAPHQRFSLPTLVTSEADPDNIHTDQTSIELEDVGEETDQPVITEEVTEEDIP</sequence>
<name>A0A9Q1H6Q7_HOLLE</name>
<comment type="subcellular location">
    <subcellularLocation>
        <location evidence="1">Membrane</location>
        <topology evidence="1">Multi-pass membrane protein</topology>
    </subcellularLocation>
</comment>
<feature type="transmembrane region" description="Helical" evidence="6">
    <location>
        <begin position="227"/>
        <end position="248"/>
    </location>
</feature>
<dbReference type="Gene3D" id="2.70.170.10">
    <property type="entry name" value="Neurotransmitter-gated ion-channel ligand-binding domain"/>
    <property type="match status" value="1"/>
</dbReference>
<reference evidence="8" key="1">
    <citation type="submission" date="2021-10" db="EMBL/GenBank/DDBJ databases">
        <title>Tropical sea cucumber genome reveals ecological adaptation and Cuvierian tubules defense mechanism.</title>
        <authorList>
            <person name="Chen T."/>
        </authorList>
    </citation>
    <scope>NUCLEOTIDE SEQUENCE</scope>
    <source>
        <strain evidence="8">Nanhai2018</strain>
        <tissue evidence="8">Muscle</tissue>
    </source>
</reference>
<organism evidence="8 9">
    <name type="scientific">Holothuria leucospilota</name>
    <name type="common">Black long sea cucumber</name>
    <name type="synonym">Mertensiothuria leucospilota</name>
    <dbReference type="NCBI Taxonomy" id="206669"/>
    <lineage>
        <taxon>Eukaryota</taxon>
        <taxon>Metazoa</taxon>
        <taxon>Echinodermata</taxon>
        <taxon>Eleutherozoa</taxon>
        <taxon>Echinozoa</taxon>
        <taxon>Holothuroidea</taxon>
        <taxon>Aspidochirotacea</taxon>
        <taxon>Aspidochirotida</taxon>
        <taxon>Holothuriidae</taxon>
        <taxon>Holothuria</taxon>
    </lineage>
</organism>
<feature type="transmembrane region" description="Helical" evidence="6">
    <location>
        <begin position="260"/>
        <end position="279"/>
    </location>
</feature>
<dbReference type="EMBL" id="JAIZAY010000008">
    <property type="protein sequence ID" value="KAJ8037632.1"/>
    <property type="molecule type" value="Genomic_DNA"/>
</dbReference>
<evidence type="ECO:0000256" key="2">
    <source>
        <dbReference type="ARBA" id="ARBA00022692"/>
    </source>
</evidence>
<evidence type="ECO:0000256" key="1">
    <source>
        <dbReference type="ARBA" id="ARBA00004141"/>
    </source>
</evidence>
<dbReference type="InterPro" id="IPR036734">
    <property type="entry name" value="Neur_chan_lig-bd_sf"/>
</dbReference>
<keyword evidence="2 6" id="KW-0812">Transmembrane</keyword>
<proteinExistence type="predicted"/>
<evidence type="ECO:0000256" key="6">
    <source>
        <dbReference type="SAM" id="Phobius"/>
    </source>
</evidence>
<dbReference type="PANTHER" id="PTHR18945">
    <property type="entry name" value="NEUROTRANSMITTER GATED ION CHANNEL"/>
    <property type="match status" value="1"/>
</dbReference>